<keyword evidence="2" id="KW-1185">Reference proteome</keyword>
<reference evidence="1" key="2">
    <citation type="submission" date="2022-06" db="UniProtKB">
        <authorList>
            <consortium name="EnsemblMetazoa"/>
        </authorList>
    </citation>
    <scope>IDENTIFICATION</scope>
    <source>
        <strain evidence="1">DF5081</strain>
    </source>
</reference>
<proteinExistence type="predicted"/>
<dbReference type="Proteomes" id="UP000005237">
    <property type="component" value="Unassembled WGS sequence"/>
</dbReference>
<dbReference type="EnsemblMetazoa" id="CJA23517.1">
    <property type="protein sequence ID" value="CJA23517.1"/>
    <property type="gene ID" value="WBGene00179089"/>
</dbReference>
<name>A0A8R1IE41_CAEJA</name>
<protein>
    <submittedName>
        <fullName evidence="1">Uncharacterized protein</fullName>
    </submittedName>
</protein>
<evidence type="ECO:0000313" key="2">
    <source>
        <dbReference type="Proteomes" id="UP000005237"/>
    </source>
</evidence>
<sequence>MDIRNGSCRKRKDKGTFDQLVGQFVSAESFSMCTWKEQSSVEFDSKEQSRKHQYGTCDRRCFEYTFKM</sequence>
<organism evidence="1 2">
    <name type="scientific">Caenorhabditis japonica</name>
    <dbReference type="NCBI Taxonomy" id="281687"/>
    <lineage>
        <taxon>Eukaryota</taxon>
        <taxon>Metazoa</taxon>
        <taxon>Ecdysozoa</taxon>
        <taxon>Nematoda</taxon>
        <taxon>Chromadorea</taxon>
        <taxon>Rhabditida</taxon>
        <taxon>Rhabditina</taxon>
        <taxon>Rhabditomorpha</taxon>
        <taxon>Rhabditoidea</taxon>
        <taxon>Rhabditidae</taxon>
        <taxon>Peloderinae</taxon>
        <taxon>Caenorhabditis</taxon>
    </lineage>
</organism>
<accession>A0A8R1IE41</accession>
<dbReference type="AlphaFoldDB" id="A0A8R1IE41"/>
<evidence type="ECO:0000313" key="1">
    <source>
        <dbReference type="EnsemblMetazoa" id="CJA23517.1"/>
    </source>
</evidence>
<reference evidence="2" key="1">
    <citation type="submission" date="2010-08" db="EMBL/GenBank/DDBJ databases">
        <authorList>
            <consortium name="Caenorhabditis japonica Sequencing Consortium"/>
            <person name="Wilson R.K."/>
        </authorList>
    </citation>
    <scope>NUCLEOTIDE SEQUENCE [LARGE SCALE GENOMIC DNA]</scope>
    <source>
        <strain evidence="2">DF5081</strain>
    </source>
</reference>